<evidence type="ECO:0000259" key="8">
    <source>
        <dbReference type="Pfam" id="PF25954"/>
    </source>
</evidence>
<keyword evidence="4" id="KW-0732">Signal</keyword>
<dbReference type="Gene3D" id="2.40.30.170">
    <property type="match status" value="1"/>
</dbReference>
<dbReference type="Pfam" id="PF19335">
    <property type="entry name" value="HMBD"/>
    <property type="match status" value="1"/>
</dbReference>
<feature type="domain" description="CusB-like three alpha-helical bundle" evidence="6">
    <location>
        <begin position="185"/>
        <end position="235"/>
    </location>
</feature>
<sequence>MTRHLSGFVLCSGLFLLLFSGCEAPKSPDNTATETALEHAVKHLDPTYICPMHPQIISDKPGNCPICGMALVKQKTSSSTQSSTVSDSAVSSPSSSPATQEIPPLPVVTIEPNVKQNIGVRTAHVKRNTLAKTIQTVGTVTYDEDRLSHVHARAEGWVERLHVRALGDPVKRGDTLLQLYSPAVLAAQEDFLVSLRTQVSGIQPSRVREGAANRLRLFGIPESFIKNLEKNQQSQANYPILVPQDGVVTAIGVREGMFVKPETELYTIADLSQVWVIVDVFEQQLDWVKVGLKAEMNVTARPHQSWQGTVDYLYPELDPVTRTLKARLHFPNPKRELKPNMFAKITIYGEPKTNVLTIPKQALIVTGQREAVITALGDGRFQAVDVTTGIWEKDQIEITSGLTENNVVVISGQFLIDSEANLQASFLRFQQAQSDTAHNH</sequence>
<feature type="region of interest" description="Disordered" evidence="3">
    <location>
        <begin position="78"/>
        <end position="103"/>
    </location>
</feature>
<dbReference type="PANTHER" id="PTHR30097:SF15">
    <property type="entry name" value="CATION EFFLUX SYSTEM PROTEIN CUSB"/>
    <property type="match status" value="1"/>
</dbReference>
<comment type="similarity">
    <text evidence="1">Belongs to the membrane fusion protein (MFP) (TC 8.A.1) family.</text>
</comment>
<dbReference type="Pfam" id="PF25869">
    <property type="entry name" value="3HB_CusB"/>
    <property type="match status" value="1"/>
</dbReference>
<reference evidence="9 10" key="1">
    <citation type="submission" date="2016-12" db="EMBL/GenBank/DDBJ databases">
        <title>Thioflexothrix psekupsii D3 genome sequencing and assembly.</title>
        <authorList>
            <person name="Fomenkov A."/>
            <person name="Vincze T."/>
            <person name="Grabovich M."/>
            <person name="Anton B.P."/>
            <person name="Dubinina G."/>
            <person name="Orlova M."/>
            <person name="Belousova E."/>
            <person name="Roberts R.J."/>
        </authorList>
    </citation>
    <scope>NUCLEOTIDE SEQUENCE [LARGE SCALE GENOMIC DNA]</scope>
    <source>
        <strain evidence="9">D3</strain>
    </source>
</reference>
<evidence type="ECO:0000313" key="10">
    <source>
        <dbReference type="Proteomes" id="UP000194798"/>
    </source>
</evidence>
<dbReference type="NCBIfam" id="TIGR01730">
    <property type="entry name" value="RND_mfp"/>
    <property type="match status" value="1"/>
</dbReference>
<dbReference type="PROSITE" id="PS51257">
    <property type="entry name" value="PROKAR_LIPOPROTEIN"/>
    <property type="match status" value="1"/>
</dbReference>
<organism evidence="9 10">
    <name type="scientific">Thioflexithrix psekupsensis</name>
    <dbReference type="NCBI Taxonomy" id="1570016"/>
    <lineage>
        <taxon>Bacteria</taxon>
        <taxon>Pseudomonadati</taxon>
        <taxon>Pseudomonadota</taxon>
        <taxon>Gammaproteobacteria</taxon>
        <taxon>Thiotrichales</taxon>
        <taxon>Thioflexithrix</taxon>
    </lineage>
</organism>
<dbReference type="Pfam" id="PF25954">
    <property type="entry name" value="Beta-barrel_RND_2"/>
    <property type="match status" value="1"/>
</dbReference>
<evidence type="ECO:0000256" key="4">
    <source>
        <dbReference type="SAM" id="SignalP"/>
    </source>
</evidence>
<evidence type="ECO:0000256" key="2">
    <source>
        <dbReference type="ARBA" id="ARBA00022448"/>
    </source>
</evidence>
<feature type="domain" description="CusB-like beta-barrel" evidence="8">
    <location>
        <begin position="273"/>
        <end position="348"/>
    </location>
</feature>
<dbReference type="Gene3D" id="6.10.140.730">
    <property type="match status" value="1"/>
</dbReference>
<keyword evidence="2" id="KW-0813">Transport</keyword>
<dbReference type="RefSeq" id="WP_086486705.1">
    <property type="nucleotide sequence ID" value="NZ_MSLT01000001.1"/>
</dbReference>
<proteinExistence type="inferred from homology"/>
<dbReference type="OrthoDB" id="9806939at2"/>
<dbReference type="GO" id="GO:0022857">
    <property type="term" value="F:transmembrane transporter activity"/>
    <property type="evidence" value="ECO:0007669"/>
    <property type="project" value="InterPro"/>
</dbReference>
<evidence type="ECO:0000256" key="1">
    <source>
        <dbReference type="ARBA" id="ARBA00009477"/>
    </source>
</evidence>
<dbReference type="PANTHER" id="PTHR30097">
    <property type="entry name" value="CATION EFFLUX SYSTEM PROTEIN CUSB"/>
    <property type="match status" value="1"/>
</dbReference>
<dbReference type="InterPro" id="IPR045800">
    <property type="entry name" value="HMBD"/>
</dbReference>
<dbReference type="InterPro" id="IPR006143">
    <property type="entry name" value="RND_pump_MFP"/>
</dbReference>
<dbReference type="AlphaFoldDB" id="A0A251XCZ2"/>
<dbReference type="GO" id="GO:0046914">
    <property type="term" value="F:transition metal ion binding"/>
    <property type="evidence" value="ECO:0007669"/>
    <property type="project" value="TreeGrafter"/>
</dbReference>
<protein>
    <submittedName>
        <fullName evidence="9">Uncharacterized protein</fullName>
    </submittedName>
</protein>
<evidence type="ECO:0000259" key="7">
    <source>
        <dbReference type="Pfam" id="PF25919"/>
    </source>
</evidence>
<feature type="signal peptide" evidence="4">
    <location>
        <begin position="1"/>
        <end position="24"/>
    </location>
</feature>
<dbReference type="SUPFAM" id="SSF111369">
    <property type="entry name" value="HlyD-like secretion proteins"/>
    <property type="match status" value="1"/>
</dbReference>
<dbReference type="FunFam" id="2.40.30.170:FF:000010">
    <property type="entry name" value="Efflux RND transporter periplasmic adaptor subunit"/>
    <property type="match status" value="1"/>
</dbReference>
<evidence type="ECO:0000256" key="3">
    <source>
        <dbReference type="SAM" id="MobiDB-lite"/>
    </source>
</evidence>
<dbReference type="InterPro" id="IPR058791">
    <property type="entry name" value="3HB_CusB"/>
</dbReference>
<evidence type="ECO:0000313" key="9">
    <source>
        <dbReference type="EMBL" id="OUD16302.1"/>
    </source>
</evidence>
<accession>A0A251XCZ2</accession>
<dbReference type="Gene3D" id="2.40.420.20">
    <property type="match status" value="1"/>
</dbReference>
<dbReference type="GO" id="GO:0016020">
    <property type="term" value="C:membrane"/>
    <property type="evidence" value="ECO:0007669"/>
    <property type="project" value="InterPro"/>
</dbReference>
<dbReference type="Pfam" id="PF25919">
    <property type="entry name" value="BSH_CusB"/>
    <property type="match status" value="1"/>
</dbReference>
<dbReference type="InterPro" id="IPR058792">
    <property type="entry name" value="Beta-barrel_RND_2"/>
</dbReference>
<feature type="domain" description="CusB-like barrel-sandwich hybrid" evidence="7">
    <location>
        <begin position="148"/>
        <end position="269"/>
    </location>
</feature>
<feature type="chain" id="PRO_5012738815" evidence="4">
    <location>
        <begin position="25"/>
        <end position="440"/>
    </location>
</feature>
<feature type="domain" description="Heavy metal binding" evidence="5">
    <location>
        <begin position="48"/>
        <end position="73"/>
    </location>
</feature>
<dbReference type="GO" id="GO:0030288">
    <property type="term" value="C:outer membrane-bounded periplasmic space"/>
    <property type="evidence" value="ECO:0007669"/>
    <property type="project" value="TreeGrafter"/>
</dbReference>
<dbReference type="EMBL" id="MSLT01000001">
    <property type="protein sequence ID" value="OUD16302.1"/>
    <property type="molecule type" value="Genomic_DNA"/>
</dbReference>
<name>A0A251XCZ2_9GAMM</name>
<dbReference type="GO" id="GO:0015679">
    <property type="term" value="P:plasma membrane copper ion transport"/>
    <property type="evidence" value="ECO:0007669"/>
    <property type="project" value="TreeGrafter"/>
</dbReference>
<keyword evidence="10" id="KW-1185">Reference proteome</keyword>
<dbReference type="InterPro" id="IPR051909">
    <property type="entry name" value="MFP_Cation_Efflux"/>
</dbReference>
<evidence type="ECO:0000259" key="6">
    <source>
        <dbReference type="Pfam" id="PF25869"/>
    </source>
</evidence>
<evidence type="ECO:0000259" key="5">
    <source>
        <dbReference type="Pfam" id="PF19335"/>
    </source>
</evidence>
<comment type="caution">
    <text evidence="9">The sequence shown here is derived from an EMBL/GenBank/DDBJ whole genome shotgun (WGS) entry which is preliminary data.</text>
</comment>
<dbReference type="GO" id="GO:0060003">
    <property type="term" value="P:copper ion export"/>
    <property type="evidence" value="ECO:0007669"/>
    <property type="project" value="TreeGrafter"/>
</dbReference>
<dbReference type="Proteomes" id="UP000194798">
    <property type="component" value="Unassembled WGS sequence"/>
</dbReference>
<gene>
    <name evidence="9" type="ORF">TPSD3_00855</name>
</gene>
<feature type="compositionally biased region" description="Low complexity" evidence="3">
    <location>
        <begin position="78"/>
        <end position="100"/>
    </location>
</feature>
<dbReference type="InterPro" id="IPR058790">
    <property type="entry name" value="BSH_CusB"/>
</dbReference>